<dbReference type="EMBL" id="LR796418">
    <property type="protein sequence ID" value="CAB4142851.1"/>
    <property type="molecule type" value="Genomic_DNA"/>
</dbReference>
<sequence>MGKEGTHDRGFLNHNLPKEVDMSDMLNTATAAVQLVVAGVNNSGPKATSVSFLTRDGVREWAWLPNQMAVALRPGMTLLVETVQPASKVQTTYTDMATGQLVELKVPKRQLFLGGNITVEAPAQEPLKPVTFVVTDEAVKYAHNFDSKVTDVATDVAGDQPF</sequence>
<dbReference type="EMBL" id="LR796737">
    <property type="protein sequence ID" value="CAB4162410.1"/>
    <property type="molecule type" value="Genomic_DNA"/>
</dbReference>
<gene>
    <name evidence="1" type="ORF">UFOVP436_41</name>
    <name evidence="2" type="ORF">UFOVP784_41</name>
</gene>
<protein>
    <submittedName>
        <fullName evidence="2">Uncharacterized protein</fullName>
    </submittedName>
</protein>
<accession>A0A6J5NRK7</accession>
<evidence type="ECO:0000313" key="1">
    <source>
        <dbReference type="EMBL" id="CAB4142851.1"/>
    </source>
</evidence>
<name>A0A6J5NRK7_9CAUD</name>
<evidence type="ECO:0000313" key="2">
    <source>
        <dbReference type="EMBL" id="CAB4162410.1"/>
    </source>
</evidence>
<reference evidence="2" key="1">
    <citation type="submission" date="2020-04" db="EMBL/GenBank/DDBJ databases">
        <authorList>
            <person name="Chiriac C."/>
            <person name="Salcher M."/>
            <person name="Ghai R."/>
            <person name="Kavagutti S V."/>
        </authorList>
    </citation>
    <scope>NUCLEOTIDE SEQUENCE</scope>
</reference>
<organism evidence="2">
    <name type="scientific">uncultured Caudovirales phage</name>
    <dbReference type="NCBI Taxonomy" id="2100421"/>
    <lineage>
        <taxon>Viruses</taxon>
        <taxon>Duplodnaviria</taxon>
        <taxon>Heunggongvirae</taxon>
        <taxon>Uroviricota</taxon>
        <taxon>Caudoviricetes</taxon>
        <taxon>Peduoviridae</taxon>
        <taxon>Maltschvirus</taxon>
        <taxon>Maltschvirus maltsch</taxon>
    </lineage>
</organism>
<proteinExistence type="predicted"/>